<protein>
    <recommendedName>
        <fullName evidence="3">Asl1-like glycosyl hydrolase catalytic domain-containing protein</fullName>
    </recommendedName>
</protein>
<dbReference type="PANTHER" id="PTHR34154:SF14">
    <property type="entry name" value="ASL1-LIKE GLYCOSYL HYDROLASE CATALYTIC DOMAIN-CONTAINING PROTEIN"/>
    <property type="match status" value="1"/>
</dbReference>
<dbReference type="SUPFAM" id="SSF51445">
    <property type="entry name" value="(Trans)glycosidases"/>
    <property type="match status" value="1"/>
</dbReference>
<evidence type="ECO:0000256" key="2">
    <source>
        <dbReference type="SAM" id="SignalP"/>
    </source>
</evidence>
<dbReference type="PANTHER" id="PTHR34154">
    <property type="entry name" value="ALKALI-SENSITIVE LINKAGE PROTEIN 1"/>
    <property type="match status" value="1"/>
</dbReference>
<gene>
    <name evidence="4" type="ORF">HO133_007734</name>
</gene>
<keyword evidence="5" id="KW-1185">Reference proteome</keyword>
<sequence>MPGLLAYVSILCTIAASSNAQHPHFHQWNHYGPPGAVSSSSTALTAPTSTPSIAVAELDSSPNASPVAASSASSSTSSTAVASTGSSTGTDGSSGATASSSITPNGIKAGVAGFPDIVNTNKAALDQYAPYISWYSDYWPNTTDFTSGTKTVKGIGMLWGDGDLNETDPTAPIGTAAADDKNRYAAYTDLPASPAPDYMMGFYEPDWPAPYSSNMNAPTAATAWKATLDKLGNTLVGSPSMATQMDETWLTPFMEALGVTEPPWDYTCIHTNKNTSDGVKADVGYYWTKYGKPVWVSEFACVNDESWTMCDQDTVNTFIPEVVDFFEKNASVIAYGYSNGAGLGSVWPLIDSTTGNLTSSGNCYLDVLQGKVSSGQACTN</sequence>
<evidence type="ECO:0000313" key="5">
    <source>
        <dbReference type="Proteomes" id="UP000593566"/>
    </source>
</evidence>
<dbReference type="InterPro" id="IPR017853">
    <property type="entry name" value="GH"/>
</dbReference>
<dbReference type="Proteomes" id="UP000593566">
    <property type="component" value="Unassembled WGS sequence"/>
</dbReference>
<comment type="caution">
    <text evidence="4">The sequence shown here is derived from an EMBL/GenBank/DDBJ whole genome shotgun (WGS) entry which is preliminary data.</text>
</comment>
<feature type="domain" description="Asl1-like glycosyl hydrolase catalytic" evidence="3">
    <location>
        <begin position="122"/>
        <end position="364"/>
    </location>
</feature>
<evidence type="ECO:0000313" key="4">
    <source>
        <dbReference type="EMBL" id="KAF6228006.1"/>
    </source>
</evidence>
<reference evidence="4 5" key="1">
    <citation type="journal article" date="2020" name="Genomics">
        <title>Complete, high-quality genomes from long-read metagenomic sequencing of two wolf lichen thalli reveals enigmatic genome architecture.</title>
        <authorList>
            <person name="McKenzie S.K."/>
            <person name="Walston R.F."/>
            <person name="Allen J.L."/>
        </authorList>
    </citation>
    <scope>NUCLEOTIDE SEQUENCE [LARGE SCALE GENOMIC DNA]</scope>
    <source>
        <strain evidence="4">WasteWater1</strain>
    </source>
</reference>
<organism evidence="4 5">
    <name type="scientific">Letharia lupina</name>
    <dbReference type="NCBI Taxonomy" id="560253"/>
    <lineage>
        <taxon>Eukaryota</taxon>
        <taxon>Fungi</taxon>
        <taxon>Dikarya</taxon>
        <taxon>Ascomycota</taxon>
        <taxon>Pezizomycotina</taxon>
        <taxon>Lecanoromycetes</taxon>
        <taxon>OSLEUM clade</taxon>
        <taxon>Lecanoromycetidae</taxon>
        <taxon>Lecanorales</taxon>
        <taxon>Lecanorineae</taxon>
        <taxon>Parmeliaceae</taxon>
        <taxon>Letharia</taxon>
    </lineage>
</organism>
<keyword evidence="2" id="KW-0732">Signal</keyword>
<accession>A0A8H6FH70</accession>
<dbReference type="RefSeq" id="XP_037155940.1">
    <property type="nucleotide sequence ID" value="XM_037298604.1"/>
</dbReference>
<feature type="signal peptide" evidence="2">
    <location>
        <begin position="1"/>
        <end position="20"/>
    </location>
</feature>
<dbReference type="EMBL" id="JACCJB010000004">
    <property type="protein sequence ID" value="KAF6228006.1"/>
    <property type="molecule type" value="Genomic_DNA"/>
</dbReference>
<proteinExistence type="predicted"/>
<feature type="chain" id="PRO_5034252386" description="Asl1-like glycosyl hydrolase catalytic domain-containing protein" evidence="2">
    <location>
        <begin position="21"/>
        <end position="380"/>
    </location>
</feature>
<name>A0A8H6FH70_9LECA</name>
<feature type="region of interest" description="Disordered" evidence="1">
    <location>
        <begin position="64"/>
        <end position="102"/>
    </location>
</feature>
<dbReference type="InterPro" id="IPR024655">
    <property type="entry name" value="Asl1_glyco_hydro_catalytic"/>
</dbReference>
<dbReference type="GeneID" id="59336131"/>
<dbReference type="Pfam" id="PF11790">
    <property type="entry name" value="Glyco_hydro_cc"/>
    <property type="match status" value="1"/>
</dbReference>
<dbReference type="GO" id="GO:0009277">
    <property type="term" value="C:fungal-type cell wall"/>
    <property type="evidence" value="ECO:0007669"/>
    <property type="project" value="TreeGrafter"/>
</dbReference>
<dbReference type="InterPro" id="IPR053183">
    <property type="entry name" value="ASL1"/>
</dbReference>
<evidence type="ECO:0000256" key="1">
    <source>
        <dbReference type="SAM" id="MobiDB-lite"/>
    </source>
</evidence>
<feature type="compositionally biased region" description="Low complexity" evidence="1">
    <location>
        <begin position="64"/>
        <end position="101"/>
    </location>
</feature>
<evidence type="ECO:0000259" key="3">
    <source>
        <dbReference type="Pfam" id="PF11790"/>
    </source>
</evidence>
<dbReference type="AlphaFoldDB" id="A0A8H6FH70"/>
<dbReference type="GO" id="GO:0071966">
    <property type="term" value="P:fungal-type cell wall polysaccharide metabolic process"/>
    <property type="evidence" value="ECO:0007669"/>
    <property type="project" value="TreeGrafter"/>
</dbReference>